<dbReference type="InterPro" id="IPR052394">
    <property type="entry name" value="LRR-containing"/>
</dbReference>
<dbReference type="InterPro" id="IPR032675">
    <property type="entry name" value="LRR_dom_sf"/>
</dbReference>
<dbReference type="PANTHER" id="PTHR24114:SF2">
    <property type="entry name" value="F-BOX DOMAIN-CONTAINING PROTEIN-RELATED"/>
    <property type="match status" value="1"/>
</dbReference>
<dbReference type="InterPro" id="IPR001611">
    <property type="entry name" value="Leu-rich_rpt"/>
</dbReference>
<dbReference type="EMBL" id="VJMJ01000138">
    <property type="protein sequence ID" value="KAF0731964.1"/>
    <property type="molecule type" value="Genomic_DNA"/>
</dbReference>
<evidence type="ECO:0000313" key="1">
    <source>
        <dbReference type="EMBL" id="KAF0731964.1"/>
    </source>
</evidence>
<protein>
    <submittedName>
        <fullName evidence="1">Uncharacterized protein</fullName>
    </submittedName>
</protein>
<name>A0A6G0WWQ9_9STRA</name>
<comment type="caution">
    <text evidence="1">The sequence shown here is derived from an EMBL/GenBank/DDBJ whole genome shotgun (WGS) entry which is preliminary data.</text>
</comment>
<gene>
    <name evidence="1" type="ORF">Ae201684_010915</name>
</gene>
<sequence>MGGTPEPKAFHVEVARKRVREFVKETKAVVAEGGGIDLGLSDLRIDDKWTTHICIAIEWNLPSLQSLDLSFNKFTDNLIHTMAELPELPCLQSLNLSSNSFGDAGSDALGKFLVKAPHLERIDLSLNNFGKTAARHLAQALPTLKHLVALDLSSNKLFDDGCELLCHCLAKTNGPQSLNLAMNGLTDTSGLILANMLASCSGLTRLVLTGNTLSDYGASAIAFSIDKSPNLNELFLDSNTIGNVGATAFLNILRSNPSKTYRKLCLDGNLADAALVAQVQHKCQSMLLSAIYPDPPRDGCINLEGKVVREYLGSLLDDSLSNTVVRIMRSFSDILEVDLSGNAIGDIGALDISLYLAFNPRLTRLNLSRNVITDQGAFGLTKGLLCNSTLVELDVSCNRIGGRGVSSIFATSFDNKKSMLTQIRVKGNLESSEGDAIVQAIVQSKALEKQLRLDASQPVLDLSDLHLRRFGANVLCDLLSHSTTCQVVNLCRNDLGDEGACAIASLLAANKSITKMDLSCNGIGDVGAAALGEALQANQTILALNLRGAYGSATAEATISETGMVTLSAALAENQSLQILDLRDHCSTKRVIALWVQLLQRNATIQKFNGTTPATFLSKHA</sequence>
<evidence type="ECO:0000313" key="2">
    <source>
        <dbReference type="Proteomes" id="UP000481153"/>
    </source>
</evidence>
<dbReference type="SMART" id="SM00368">
    <property type="entry name" value="LRR_RI"/>
    <property type="match status" value="13"/>
</dbReference>
<reference evidence="1 2" key="1">
    <citation type="submission" date="2019-07" db="EMBL/GenBank/DDBJ databases">
        <title>Genomics analysis of Aphanomyces spp. identifies a new class of oomycete effector associated with host adaptation.</title>
        <authorList>
            <person name="Gaulin E."/>
        </authorList>
    </citation>
    <scope>NUCLEOTIDE SEQUENCE [LARGE SCALE GENOMIC DNA]</scope>
    <source>
        <strain evidence="1 2">ATCC 201684</strain>
    </source>
</reference>
<dbReference type="Gene3D" id="3.80.10.10">
    <property type="entry name" value="Ribonuclease Inhibitor"/>
    <property type="match status" value="3"/>
</dbReference>
<dbReference type="AlphaFoldDB" id="A0A6G0WWQ9"/>
<proteinExistence type="predicted"/>
<accession>A0A6G0WWQ9</accession>
<dbReference type="VEuPathDB" id="FungiDB:AeMF1_009339"/>
<dbReference type="SUPFAM" id="SSF52047">
    <property type="entry name" value="RNI-like"/>
    <property type="match status" value="2"/>
</dbReference>
<dbReference type="Proteomes" id="UP000481153">
    <property type="component" value="Unassembled WGS sequence"/>
</dbReference>
<dbReference type="PANTHER" id="PTHR24114">
    <property type="entry name" value="LEUCINE RICH REPEAT FAMILY PROTEIN"/>
    <property type="match status" value="1"/>
</dbReference>
<keyword evidence="2" id="KW-1185">Reference proteome</keyword>
<organism evidence="1 2">
    <name type="scientific">Aphanomyces euteiches</name>
    <dbReference type="NCBI Taxonomy" id="100861"/>
    <lineage>
        <taxon>Eukaryota</taxon>
        <taxon>Sar</taxon>
        <taxon>Stramenopiles</taxon>
        <taxon>Oomycota</taxon>
        <taxon>Saprolegniomycetes</taxon>
        <taxon>Saprolegniales</taxon>
        <taxon>Verrucalvaceae</taxon>
        <taxon>Aphanomyces</taxon>
    </lineage>
</organism>
<dbReference type="Pfam" id="PF13516">
    <property type="entry name" value="LRR_6"/>
    <property type="match status" value="10"/>
</dbReference>